<dbReference type="EMBL" id="PVNH01000003">
    <property type="protein sequence ID" value="PRX49354.1"/>
    <property type="molecule type" value="Genomic_DNA"/>
</dbReference>
<name>A0A2T0LZ17_9PSEU</name>
<gene>
    <name evidence="2" type="ORF">B0I33_103389</name>
</gene>
<sequence>MTPVSADPTTITSHSKPCQPNASTTRSARNAAVTAYQHTCVPPSSRSAHFEPPLPSVYRASSTVVSPVRAPITDSTATYVPRMRLPVTRIASSDEGRNAVATCAPASIVGVKNTNPSRTVVSESRPRRAFRGTSVSG</sequence>
<protein>
    <submittedName>
        <fullName evidence="2">Uncharacterized protein</fullName>
    </submittedName>
</protein>
<evidence type="ECO:0000256" key="1">
    <source>
        <dbReference type="SAM" id="MobiDB-lite"/>
    </source>
</evidence>
<reference evidence="2 3" key="1">
    <citation type="submission" date="2018-03" db="EMBL/GenBank/DDBJ databases">
        <title>Genomic Encyclopedia of Type Strains, Phase III (KMG-III): the genomes of soil and plant-associated and newly described type strains.</title>
        <authorList>
            <person name="Whitman W."/>
        </authorList>
    </citation>
    <scope>NUCLEOTIDE SEQUENCE [LARGE SCALE GENOMIC DNA]</scope>
    <source>
        <strain evidence="2 3">CGMCC 4.7125</strain>
    </source>
</reference>
<dbReference type="AlphaFoldDB" id="A0A2T0LZ17"/>
<feature type="region of interest" description="Disordered" evidence="1">
    <location>
        <begin position="1"/>
        <end position="30"/>
    </location>
</feature>
<feature type="compositionally biased region" description="Polar residues" evidence="1">
    <location>
        <begin position="7"/>
        <end position="28"/>
    </location>
</feature>
<organism evidence="2 3">
    <name type="scientific">Prauserella shujinwangii</name>
    <dbReference type="NCBI Taxonomy" id="1453103"/>
    <lineage>
        <taxon>Bacteria</taxon>
        <taxon>Bacillati</taxon>
        <taxon>Actinomycetota</taxon>
        <taxon>Actinomycetes</taxon>
        <taxon>Pseudonocardiales</taxon>
        <taxon>Pseudonocardiaceae</taxon>
        <taxon>Prauserella</taxon>
    </lineage>
</organism>
<dbReference type="Proteomes" id="UP000238362">
    <property type="component" value="Unassembled WGS sequence"/>
</dbReference>
<proteinExistence type="predicted"/>
<evidence type="ECO:0000313" key="3">
    <source>
        <dbReference type="Proteomes" id="UP000238362"/>
    </source>
</evidence>
<comment type="caution">
    <text evidence="2">The sequence shown here is derived from an EMBL/GenBank/DDBJ whole genome shotgun (WGS) entry which is preliminary data.</text>
</comment>
<accession>A0A2T0LZ17</accession>
<feature type="region of interest" description="Disordered" evidence="1">
    <location>
        <begin position="117"/>
        <end position="137"/>
    </location>
</feature>
<keyword evidence="3" id="KW-1185">Reference proteome</keyword>
<evidence type="ECO:0000313" key="2">
    <source>
        <dbReference type="EMBL" id="PRX49354.1"/>
    </source>
</evidence>